<evidence type="ECO:0000313" key="4">
    <source>
        <dbReference type="Proteomes" id="UP000822688"/>
    </source>
</evidence>
<evidence type="ECO:0000256" key="2">
    <source>
        <dbReference type="SAM" id="Phobius"/>
    </source>
</evidence>
<gene>
    <name evidence="3" type="ORF">KC19_9G029100</name>
</gene>
<reference evidence="3" key="1">
    <citation type="submission" date="2020-06" db="EMBL/GenBank/DDBJ databases">
        <title>WGS assembly of Ceratodon purpureus strain R40.</title>
        <authorList>
            <person name="Carey S.B."/>
            <person name="Jenkins J."/>
            <person name="Shu S."/>
            <person name="Lovell J.T."/>
            <person name="Sreedasyam A."/>
            <person name="Maumus F."/>
            <person name="Tiley G.P."/>
            <person name="Fernandez-Pozo N."/>
            <person name="Barry K."/>
            <person name="Chen C."/>
            <person name="Wang M."/>
            <person name="Lipzen A."/>
            <person name="Daum C."/>
            <person name="Saski C.A."/>
            <person name="Payton A.C."/>
            <person name="Mcbreen J.C."/>
            <person name="Conrad R.E."/>
            <person name="Kollar L.M."/>
            <person name="Olsson S."/>
            <person name="Huttunen S."/>
            <person name="Landis J.B."/>
            <person name="Wickett N.J."/>
            <person name="Johnson M.G."/>
            <person name="Rensing S.A."/>
            <person name="Grimwood J."/>
            <person name="Schmutz J."/>
            <person name="Mcdaniel S.F."/>
        </authorList>
    </citation>
    <scope>NUCLEOTIDE SEQUENCE</scope>
    <source>
        <strain evidence="3">R40</strain>
    </source>
</reference>
<feature type="compositionally biased region" description="Basic and acidic residues" evidence="1">
    <location>
        <begin position="56"/>
        <end position="71"/>
    </location>
</feature>
<dbReference type="AlphaFoldDB" id="A0A8T0GQY1"/>
<sequence>MDMRSSVVGSRGSWADVMILLIWSVSATIFFVVREVFEAVDRWVMRRWRRAADREGIAGEEHEERGGERRRSSSSADGALI</sequence>
<proteinExistence type="predicted"/>
<comment type="caution">
    <text evidence="3">The sequence shown here is derived from an EMBL/GenBank/DDBJ whole genome shotgun (WGS) entry which is preliminary data.</text>
</comment>
<accession>A0A8T0GQY1</accession>
<evidence type="ECO:0000313" key="3">
    <source>
        <dbReference type="EMBL" id="KAG0560997.1"/>
    </source>
</evidence>
<dbReference type="Proteomes" id="UP000822688">
    <property type="component" value="Chromosome 9"/>
</dbReference>
<keyword evidence="4" id="KW-1185">Reference proteome</keyword>
<dbReference type="EMBL" id="CM026430">
    <property type="protein sequence ID" value="KAG0560997.1"/>
    <property type="molecule type" value="Genomic_DNA"/>
</dbReference>
<keyword evidence="2" id="KW-0472">Membrane</keyword>
<feature type="transmembrane region" description="Helical" evidence="2">
    <location>
        <begin position="20"/>
        <end position="40"/>
    </location>
</feature>
<name>A0A8T0GQY1_CERPU</name>
<keyword evidence="2" id="KW-0812">Transmembrane</keyword>
<keyword evidence="2" id="KW-1133">Transmembrane helix</keyword>
<protein>
    <submittedName>
        <fullName evidence="3">Uncharacterized protein</fullName>
    </submittedName>
</protein>
<feature type="region of interest" description="Disordered" evidence="1">
    <location>
        <begin position="56"/>
        <end position="81"/>
    </location>
</feature>
<organism evidence="3 4">
    <name type="scientific">Ceratodon purpureus</name>
    <name type="common">Fire moss</name>
    <name type="synonym">Dicranum purpureum</name>
    <dbReference type="NCBI Taxonomy" id="3225"/>
    <lineage>
        <taxon>Eukaryota</taxon>
        <taxon>Viridiplantae</taxon>
        <taxon>Streptophyta</taxon>
        <taxon>Embryophyta</taxon>
        <taxon>Bryophyta</taxon>
        <taxon>Bryophytina</taxon>
        <taxon>Bryopsida</taxon>
        <taxon>Dicranidae</taxon>
        <taxon>Pseudoditrichales</taxon>
        <taxon>Ditrichaceae</taxon>
        <taxon>Ceratodon</taxon>
    </lineage>
</organism>
<evidence type="ECO:0000256" key="1">
    <source>
        <dbReference type="SAM" id="MobiDB-lite"/>
    </source>
</evidence>